<dbReference type="InterPro" id="IPR010691">
    <property type="entry name" value="WzyE"/>
</dbReference>
<organism evidence="7 8">
    <name type="scientific">Actinobacillus lignieresii</name>
    <dbReference type="NCBI Taxonomy" id="720"/>
    <lineage>
        <taxon>Bacteria</taxon>
        <taxon>Pseudomonadati</taxon>
        <taxon>Pseudomonadota</taxon>
        <taxon>Gammaproteobacteria</taxon>
        <taxon>Pasteurellales</taxon>
        <taxon>Pasteurellaceae</taxon>
        <taxon>Actinobacillus</taxon>
    </lineage>
</organism>
<reference evidence="7 8" key="1">
    <citation type="submission" date="2018-06" db="EMBL/GenBank/DDBJ databases">
        <authorList>
            <consortium name="Pathogen Informatics"/>
            <person name="Doyle S."/>
        </authorList>
    </citation>
    <scope>NUCLEOTIDE SEQUENCE [LARGE SCALE GENOMIC DNA]</scope>
    <source>
        <strain evidence="7 8">NCTC4191</strain>
    </source>
</reference>
<dbReference type="RefSeq" id="WP_115590817.1">
    <property type="nucleotide sequence ID" value="NZ_UFRN01000002.1"/>
</dbReference>
<feature type="transmembrane region" description="Helical" evidence="6">
    <location>
        <begin position="340"/>
        <end position="360"/>
    </location>
</feature>
<evidence type="ECO:0000256" key="6">
    <source>
        <dbReference type="SAM" id="Phobius"/>
    </source>
</evidence>
<feature type="transmembrane region" description="Helical" evidence="6">
    <location>
        <begin position="182"/>
        <end position="200"/>
    </location>
</feature>
<evidence type="ECO:0000313" key="8">
    <source>
        <dbReference type="Proteomes" id="UP000254253"/>
    </source>
</evidence>
<sequence length="445" mass="51067">MMIEYTLLTGFYLLSVWLIAIYIYSDYQKQRFSFHLLFSLMYLVIFYLGFPFSMAMALGFDSPLAEPETLFLTLFVMLAGYLIYWLSYRFFAGTVSFQKPQAVENIKNFVKTEANLTACFLLLIAAGSLVWFVSLNGWLLFELEKYSQIFSTTIQHVWLKRFFYFFLPALLILFFLYQNKRAWGLFLILGVLLGGLHYIAVGGTRANLAMAVLLFFLLGLYKDYLSFKVLLIAGCAMVGAMFLLALARYGLKVSGSEAWFTFLYLTRDTFSPWENFVKILDYPVEFQGLMPIVRDFYVYIPDWLWQAKPIYIVNTANYFTREILGNFSGLAISPTLLGSFYIMGGLPMITLGMALVGGIIQSFDRLFSYATYHQDKSYSAIIQAYCLANLFNLVVLVREGMDAFISRWVFFSIVFLLCWCVAKLITLSFEAGLSRTKVDKNDSNG</sequence>
<feature type="transmembrane region" description="Helical" evidence="6">
    <location>
        <begin position="36"/>
        <end position="58"/>
    </location>
</feature>
<keyword evidence="2" id="KW-0997">Cell inner membrane</keyword>
<feature type="transmembrane region" description="Helical" evidence="6">
    <location>
        <begin position="229"/>
        <end position="251"/>
    </location>
</feature>
<keyword evidence="7" id="KW-0808">Transferase</keyword>
<dbReference type="Pfam" id="PF06899">
    <property type="entry name" value="WzyE"/>
    <property type="match status" value="1"/>
</dbReference>
<dbReference type="AlphaFoldDB" id="A0A380U1N4"/>
<feature type="transmembrane region" description="Helical" evidence="6">
    <location>
        <begin position="116"/>
        <end position="141"/>
    </location>
</feature>
<proteinExistence type="predicted"/>
<accession>A0A380U1N4</accession>
<keyword evidence="4 6" id="KW-1133">Transmembrane helix</keyword>
<evidence type="ECO:0000256" key="1">
    <source>
        <dbReference type="ARBA" id="ARBA00022475"/>
    </source>
</evidence>
<feature type="transmembrane region" description="Helical" evidence="6">
    <location>
        <begin position="380"/>
        <end position="398"/>
    </location>
</feature>
<dbReference type="GO" id="GO:0009246">
    <property type="term" value="P:enterobacterial common antigen biosynthetic process"/>
    <property type="evidence" value="ECO:0007669"/>
    <property type="project" value="InterPro"/>
</dbReference>
<dbReference type="Proteomes" id="UP000254253">
    <property type="component" value="Unassembled WGS sequence"/>
</dbReference>
<feature type="transmembrane region" description="Helical" evidence="6">
    <location>
        <begin position="404"/>
        <end position="425"/>
    </location>
</feature>
<keyword evidence="1" id="KW-1003">Cell membrane</keyword>
<dbReference type="EMBL" id="UFRN01000002">
    <property type="protein sequence ID" value="SUT94845.1"/>
    <property type="molecule type" value="Genomic_DNA"/>
</dbReference>
<feature type="transmembrane region" description="Helical" evidence="6">
    <location>
        <begin position="70"/>
        <end position="91"/>
    </location>
</feature>
<evidence type="ECO:0000256" key="4">
    <source>
        <dbReference type="ARBA" id="ARBA00022989"/>
    </source>
</evidence>
<evidence type="ECO:0000256" key="2">
    <source>
        <dbReference type="ARBA" id="ARBA00022519"/>
    </source>
</evidence>
<dbReference type="GO" id="GO:0016757">
    <property type="term" value="F:glycosyltransferase activity"/>
    <property type="evidence" value="ECO:0007669"/>
    <property type="project" value="UniProtKB-KW"/>
</dbReference>
<evidence type="ECO:0000256" key="3">
    <source>
        <dbReference type="ARBA" id="ARBA00022692"/>
    </source>
</evidence>
<keyword evidence="7" id="KW-0328">Glycosyltransferase</keyword>
<keyword evidence="8" id="KW-1185">Reference proteome</keyword>
<dbReference type="GO" id="GO:0016020">
    <property type="term" value="C:membrane"/>
    <property type="evidence" value="ECO:0007669"/>
    <property type="project" value="InterPro"/>
</dbReference>
<protein>
    <submittedName>
        <fullName evidence="7">ECA polymerase</fullName>
        <ecNumber evidence="7">2.4.1.-</ecNumber>
    </submittedName>
</protein>
<evidence type="ECO:0000313" key="7">
    <source>
        <dbReference type="EMBL" id="SUT94845.1"/>
    </source>
</evidence>
<name>A0A380U1N4_ACTLI</name>
<evidence type="ECO:0000256" key="5">
    <source>
        <dbReference type="ARBA" id="ARBA00023136"/>
    </source>
</evidence>
<feature type="transmembrane region" description="Helical" evidence="6">
    <location>
        <begin position="6"/>
        <end position="24"/>
    </location>
</feature>
<keyword evidence="5 6" id="KW-0472">Membrane</keyword>
<dbReference type="NCBIfam" id="NF002820">
    <property type="entry name" value="PRK02975.1"/>
    <property type="match status" value="1"/>
</dbReference>
<dbReference type="EC" id="2.4.1.-" evidence="7"/>
<keyword evidence="3 6" id="KW-0812">Transmembrane</keyword>
<feature type="transmembrane region" description="Helical" evidence="6">
    <location>
        <begin position="161"/>
        <end position="177"/>
    </location>
</feature>
<gene>
    <name evidence="7" type="ORF">NCTC4191_01715</name>
</gene>